<evidence type="ECO:0000256" key="1">
    <source>
        <dbReference type="ARBA" id="ARBA00001946"/>
    </source>
</evidence>
<keyword evidence="3" id="KW-1003">Cell membrane</keyword>
<comment type="caution">
    <text evidence="13">The sequence shown here is derived from an EMBL/GenBank/DDBJ whole genome shotgun (WGS) entry which is preliminary data.</text>
</comment>
<dbReference type="FunFam" id="3.40.50.300:FF:000561">
    <property type="entry name" value="rho-related GTP-binding protein RhoV"/>
    <property type="match status" value="1"/>
</dbReference>
<dbReference type="GO" id="GO:0035006">
    <property type="term" value="P:melanization defense response"/>
    <property type="evidence" value="ECO:0007669"/>
    <property type="project" value="UniProtKB-ARBA"/>
</dbReference>
<keyword evidence="7" id="KW-0460">Magnesium</keyword>
<feature type="compositionally biased region" description="Pro residues" evidence="12">
    <location>
        <begin position="16"/>
        <end position="26"/>
    </location>
</feature>
<dbReference type="GO" id="GO:0022412">
    <property type="term" value="P:cellular process involved in reproduction in multicellular organism"/>
    <property type="evidence" value="ECO:0007669"/>
    <property type="project" value="UniProtKB-ARBA"/>
</dbReference>
<sequence length="262" mass="28936">MPPESPYVPAGDHPPHYPSPGRPPSTSPSAVSPMPPAHWVAPSVLDLGLNAPAQKIKCVFLGDGAVGKTSLIVSYTINGYPNEYVPTAIDTYDATVTVDDRPVKLEICDTPGQDDFNSLRPLAYPHTDVFLLCFSVVEPSSFLNIREKWVPELKRTHPKGRMPPVILIGTQSDLRGDAQATAQLARQAEVPVTEAEARKLAAQVGCVCYIESSALTQSNLKEVFDEAILVGLQTQRQREERERRKQRRKKRTHCRGWLCALM</sequence>
<dbReference type="Pfam" id="PF00071">
    <property type="entry name" value="Ras"/>
    <property type="match status" value="1"/>
</dbReference>
<evidence type="ECO:0000256" key="2">
    <source>
        <dbReference type="ARBA" id="ARBA00004342"/>
    </source>
</evidence>
<dbReference type="GO" id="GO:0022603">
    <property type="term" value="P:regulation of anatomical structure morphogenesis"/>
    <property type="evidence" value="ECO:0007669"/>
    <property type="project" value="UniProtKB-ARBA"/>
</dbReference>
<dbReference type="InterPro" id="IPR005225">
    <property type="entry name" value="Small_GTP-bd"/>
</dbReference>
<dbReference type="NCBIfam" id="TIGR00231">
    <property type="entry name" value="small_GTP"/>
    <property type="match status" value="1"/>
</dbReference>
<dbReference type="InterPro" id="IPR027417">
    <property type="entry name" value="P-loop_NTPase"/>
</dbReference>
<dbReference type="Gene3D" id="3.40.50.300">
    <property type="entry name" value="P-loop containing nucleotide triphosphate hydrolases"/>
    <property type="match status" value="1"/>
</dbReference>
<dbReference type="GO" id="GO:0003924">
    <property type="term" value="F:GTPase activity"/>
    <property type="evidence" value="ECO:0007669"/>
    <property type="project" value="InterPro"/>
</dbReference>
<dbReference type="PROSITE" id="PS51419">
    <property type="entry name" value="RAB"/>
    <property type="match status" value="1"/>
</dbReference>
<keyword evidence="10" id="KW-0564">Palmitate</keyword>
<evidence type="ECO:0000256" key="6">
    <source>
        <dbReference type="ARBA" id="ARBA00022741"/>
    </source>
</evidence>
<dbReference type="InterPro" id="IPR001806">
    <property type="entry name" value="Small_GTPase"/>
</dbReference>
<dbReference type="AlphaFoldDB" id="A0A553N8R4"/>
<evidence type="ECO:0000313" key="14">
    <source>
        <dbReference type="Proteomes" id="UP000318571"/>
    </source>
</evidence>
<dbReference type="PROSITE" id="PS51421">
    <property type="entry name" value="RAS"/>
    <property type="match status" value="1"/>
</dbReference>
<dbReference type="SMART" id="SM00173">
    <property type="entry name" value="RAS"/>
    <property type="match status" value="1"/>
</dbReference>
<evidence type="ECO:0000256" key="9">
    <source>
        <dbReference type="ARBA" id="ARBA00023136"/>
    </source>
</evidence>
<dbReference type="PRINTS" id="PR00449">
    <property type="entry name" value="RASTRNSFRMNG"/>
</dbReference>
<evidence type="ECO:0000256" key="4">
    <source>
        <dbReference type="ARBA" id="ARBA00022553"/>
    </source>
</evidence>
<protein>
    <submittedName>
        <fullName evidence="13">Uncharacterized protein</fullName>
    </submittedName>
</protein>
<evidence type="ECO:0000256" key="10">
    <source>
        <dbReference type="ARBA" id="ARBA00023139"/>
    </source>
</evidence>
<evidence type="ECO:0000256" key="5">
    <source>
        <dbReference type="ARBA" id="ARBA00022723"/>
    </source>
</evidence>
<dbReference type="GO" id="GO:0005525">
    <property type="term" value="F:GTP binding"/>
    <property type="evidence" value="ECO:0007669"/>
    <property type="project" value="UniProtKB-KW"/>
</dbReference>
<gene>
    <name evidence="13" type="ORF">TCAL_12249</name>
</gene>
<dbReference type="SMART" id="SM00175">
    <property type="entry name" value="RAB"/>
    <property type="match status" value="1"/>
</dbReference>
<keyword evidence="6" id="KW-0547">Nucleotide-binding</keyword>
<dbReference type="GO" id="GO:0005886">
    <property type="term" value="C:plasma membrane"/>
    <property type="evidence" value="ECO:0007669"/>
    <property type="project" value="UniProtKB-SubCell"/>
</dbReference>
<dbReference type="InterPro" id="IPR003578">
    <property type="entry name" value="Small_GTPase_Rho"/>
</dbReference>
<comment type="subcellular location">
    <subcellularLocation>
        <location evidence="2">Cell membrane</location>
        <topology evidence="2">Lipid-anchor</topology>
        <orientation evidence="2">Cytoplasmic side</orientation>
    </subcellularLocation>
</comment>
<keyword evidence="11" id="KW-0449">Lipoprotein</keyword>
<dbReference type="OMA" id="PEIHKHA"/>
<keyword evidence="8" id="KW-0342">GTP-binding</keyword>
<keyword evidence="9" id="KW-0472">Membrane</keyword>
<proteinExistence type="predicted"/>
<comment type="cofactor">
    <cofactor evidence="1">
        <name>Mg(2+)</name>
        <dbReference type="ChEBI" id="CHEBI:18420"/>
    </cofactor>
</comment>
<dbReference type="GO" id="GO:0046872">
    <property type="term" value="F:metal ion binding"/>
    <property type="evidence" value="ECO:0007669"/>
    <property type="project" value="UniProtKB-KW"/>
</dbReference>
<dbReference type="GO" id="GO:0007010">
    <property type="term" value="P:cytoskeleton organization"/>
    <property type="evidence" value="ECO:0007669"/>
    <property type="project" value="UniProtKB-ARBA"/>
</dbReference>
<evidence type="ECO:0000256" key="12">
    <source>
        <dbReference type="SAM" id="MobiDB-lite"/>
    </source>
</evidence>
<name>A0A553N8R4_TIGCA</name>
<evidence type="ECO:0000313" key="13">
    <source>
        <dbReference type="EMBL" id="TRY61823.1"/>
    </source>
</evidence>
<dbReference type="EMBL" id="VCGU01000459">
    <property type="protein sequence ID" value="TRY61823.1"/>
    <property type="molecule type" value="Genomic_DNA"/>
</dbReference>
<feature type="region of interest" description="Disordered" evidence="12">
    <location>
        <begin position="1"/>
        <end position="34"/>
    </location>
</feature>
<accession>A0A553N8R4</accession>
<dbReference type="GO" id="GO:0007264">
    <property type="term" value="P:small GTPase-mediated signal transduction"/>
    <property type="evidence" value="ECO:0007669"/>
    <property type="project" value="InterPro"/>
</dbReference>
<evidence type="ECO:0000256" key="3">
    <source>
        <dbReference type="ARBA" id="ARBA00022475"/>
    </source>
</evidence>
<dbReference type="GO" id="GO:0003006">
    <property type="term" value="P:developmental process involved in reproduction"/>
    <property type="evidence" value="ECO:0007669"/>
    <property type="project" value="UniProtKB-ARBA"/>
</dbReference>
<dbReference type="PROSITE" id="PS51420">
    <property type="entry name" value="RHO"/>
    <property type="match status" value="1"/>
</dbReference>
<dbReference type="SUPFAM" id="SSF52540">
    <property type="entry name" value="P-loop containing nucleoside triphosphate hydrolases"/>
    <property type="match status" value="1"/>
</dbReference>
<dbReference type="PANTHER" id="PTHR24072">
    <property type="entry name" value="RHO FAMILY GTPASE"/>
    <property type="match status" value="1"/>
</dbReference>
<evidence type="ECO:0000256" key="11">
    <source>
        <dbReference type="ARBA" id="ARBA00023288"/>
    </source>
</evidence>
<keyword evidence="5" id="KW-0479">Metal-binding</keyword>
<dbReference type="GO" id="GO:0001667">
    <property type="term" value="P:ameboidal-type cell migration"/>
    <property type="evidence" value="ECO:0007669"/>
    <property type="project" value="UniProtKB-ARBA"/>
</dbReference>
<organism evidence="13 14">
    <name type="scientific">Tigriopus californicus</name>
    <name type="common">Marine copepod</name>
    <dbReference type="NCBI Taxonomy" id="6832"/>
    <lineage>
        <taxon>Eukaryota</taxon>
        <taxon>Metazoa</taxon>
        <taxon>Ecdysozoa</taxon>
        <taxon>Arthropoda</taxon>
        <taxon>Crustacea</taxon>
        <taxon>Multicrustacea</taxon>
        <taxon>Hexanauplia</taxon>
        <taxon>Copepoda</taxon>
        <taxon>Harpacticoida</taxon>
        <taxon>Harpacticidae</taxon>
        <taxon>Tigriopus</taxon>
    </lineage>
</organism>
<dbReference type="GO" id="GO:0035099">
    <property type="term" value="P:hemocyte migration"/>
    <property type="evidence" value="ECO:0007669"/>
    <property type="project" value="UniProtKB-ARBA"/>
</dbReference>
<dbReference type="SMART" id="SM00174">
    <property type="entry name" value="RHO"/>
    <property type="match status" value="1"/>
</dbReference>
<keyword evidence="14" id="KW-1185">Reference proteome</keyword>
<dbReference type="STRING" id="6832.A0A553N8R4"/>
<evidence type="ECO:0000256" key="7">
    <source>
        <dbReference type="ARBA" id="ARBA00022842"/>
    </source>
</evidence>
<reference evidence="13 14" key="1">
    <citation type="journal article" date="2018" name="Nat. Ecol. Evol.">
        <title>Genomic signatures of mitonuclear coevolution across populations of Tigriopus californicus.</title>
        <authorList>
            <person name="Barreto F.S."/>
            <person name="Watson E.T."/>
            <person name="Lima T.G."/>
            <person name="Willett C.S."/>
            <person name="Edmands S."/>
            <person name="Li W."/>
            <person name="Burton R.S."/>
        </authorList>
    </citation>
    <scope>NUCLEOTIDE SEQUENCE [LARGE SCALE GENOMIC DNA]</scope>
    <source>
        <strain evidence="13 14">San Diego</strain>
    </source>
</reference>
<dbReference type="Proteomes" id="UP000318571">
    <property type="component" value="Chromosome 8"/>
</dbReference>
<keyword evidence="4" id="KW-0597">Phosphoprotein</keyword>
<evidence type="ECO:0000256" key="8">
    <source>
        <dbReference type="ARBA" id="ARBA00023134"/>
    </source>
</evidence>